<gene>
    <name evidence="3" type="ORF">QLQ87_05890</name>
</gene>
<feature type="domain" description="6-hydroxymethylpterin diphosphokinase MptE-like" evidence="1">
    <location>
        <begin position="283"/>
        <end position="456"/>
    </location>
</feature>
<dbReference type="Gene3D" id="3.90.1480.10">
    <property type="entry name" value="Alpha-2,3-sialyltransferase"/>
    <property type="match status" value="1"/>
</dbReference>
<protein>
    <submittedName>
        <fullName evidence="3">DUF115 domain-containing protein</fullName>
    </submittedName>
</protein>
<dbReference type="AlphaFoldDB" id="A0AAX3VYG6"/>
<dbReference type="PANTHER" id="PTHR41786">
    <property type="entry name" value="MOTILITY ACCESSORY FACTOR MAF"/>
    <property type="match status" value="1"/>
</dbReference>
<dbReference type="PANTHER" id="PTHR41786:SF1">
    <property type="entry name" value="6-HYDROXYMETHYLPTERIN DIPHOSPHOKINASE MPTE-LIKE DOMAIN-CONTAINING PROTEIN"/>
    <property type="match status" value="1"/>
</dbReference>
<organism evidence="3 4">
    <name type="scientific">Aeromonas salmonicida</name>
    <dbReference type="NCBI Taxonomy" id="645"/>
    <lineage>
        <taxon>Bacteria</taxon>
        <taxon>Pseudomonadati</taxon>
        <taxon>Pseudomonadota</taxon>
        <taxon>Gammaproteobacteria</taxon>
        <taxon>Aeromonadales</taxon>
        <taxon>Aeromonadaceae</taxon>
        <taxon>Aeromonas</taxon>
    </lineage>
</organism>
<evidence type="ECO:0000313" key="3">
    <source>
        <dbReference type="EMBL" id="WHF37878.1"/>
    </source>
</evidence>
<sequence length="693" mass="80082">MDFQKSISEVEKEVARLKVQSEQEKAMINVLPIRFDKNMEAFEKYMPGVYERFKSYTANRAFRFYCNENGIPNLLWLDDSVSLYGYDPFLECKAQVDSVLHCNDAIQTIEFSNEDNPLDFIHVNYMNEMLEQQELLVDRLKPISKAGDIIPLVIMFGVGLGYQISYFFEQCQPKVFFIIEPDLDIFYASIFTFDWFSLFEYIDKENLNIHIFLGQTNDEIIHDIAPAMAKYGSYLAAASIGFWHYRSEKIIDLIKRVKQEFFILASGWGFFDDNIIAMSHCIENVKKNVPFLVKNKRIDEKWKNTPVFIVGNGPSLDGAIDTLKYLHESVIIISCGSALSALHRAGIKPDIHVQVERTKLVPDTHALLKDADYLREILFLSVDVIHPDCMTQFDKVGLAFKLFEPGEFILKRDFETARLRDTLRAANPLVGNTGLATACRLGFENVYLFGIDNGYVSDQHHHSKLSFYFDDDGKSREKLSLLITQKSKHLVPGNFGGDVETTNMMINSKLVMENLIKAYKLVDVFNCSNGAAIKGTKPTKISDIIIDGTVIDKDELISHIINDIYQPMNITTEDFFGRINSEFFDEFIDRMISEWEKDYSSRDQILQCMMRQHEYMSAIRNSGYNHIYRCIIGSLYYSYSVILSTLYRYEESDDLYKTINLIISIMRRYFFTMKEKYKNALTSIDNKKHGLLD</sequence>
<feature type="domain" description="Glycosyltransferase Maf N-terminal" evidence="2">
    <location>
        <begin position="34"/>
        <end position="261"/>
    </location>
</feature>
<name>A0AAX3VYG6_AERSA</name>
<dbReference type="Pfam" id="PF20157">
    <property type="entry name" value="Maf_flag10_N"/>
    <property type="match status" value="1"/>
</dbReference>
<accession>A0AAX3VYG6</accession>
<dbReference type="Proteomes" id="UP001239426">
    <property type="component" value="Chromosome"/>
</dbReference>
<evidence type="ECO:0000259" key="2">
    <source>
        <dbReference type="Pfam" id="PF20157"/>
    </source>
</evidence>
<dbReference type="RefSeq" id="WP_125600742.1">
    <property type="nucleotide sequence ID" value="NZ_CAWOII010000019.1"/>
</dbReference>
<dbReference type="Pfam" id="PF01973">
    <property type="entry name" value="MptE-like"/>
    <property type="match status" value="1"/>
</dbReference>
<dbReference type="InterPro" id="IPR045376">
    <property type="entry name" value="Maf_N"/>
</dbReference>
<evidence type="ECO:0000259" key="1">
    <source>
        <dbReference type="Pfam" id="PF01973"/>
    </source>
</evidence>
<dbReference type="EMBL" id="CP124841">
    <property type="protein sequence ID" value="WHF37878.1"/>
    <property type="molecule type" value="Genomic_DNA"/>
</dbReference>
<proteinExistence type="predicted"/>
<reference evidence="3" key="1">
    <citation type="submission" date="2023-05" db="EMBL/GenBank/DDBJ databases">
        <title>Aeromonas salmonicida 57, complete genome.</title>
        <authorList>
            <person name="Shao L."/>
        </authorList>
    </citation>
    <scope>NUCLEOTIDE SEQUENCE</scope>
    <source>
        <strain evidence="3">57</strain>
    </source>
</reference>
<dbReference type="InterPro" id="IPR002826">
    <property type="entry name" value="MptE-like"/>
</dbReference>
<evidence type="ECO:0000313" key="4">
    <source>
        <dbReference type="Proteomes" id="UP001239426"/>
    </source>
</evidence>